<accession>A0A7K3S869</accession>
<feature type="compositionally biased region" description="Low complexity" evidence="1">
    <location>
        <begin position="95"/>
        <end position="104"/>
    </location>
</feature>
<comment type="caution">
    <text evidence="2">The sequence shown here is derived from an EMBL/GenBank/DDBJ whole genome shotgun (WGS) entry which is preliminary data.</text>
</comment>
<evidence type="ECO:0000256" key="1">
    <source>
        <dbReference type="SAM" id="MobiDB-lite"/>
    </source>
</evidence>
<evidence type="ECO:0000313" key="2">
    <source>
        <dbReference type="EMBL" id="NEC23726.1"/>
    </source>
</evidence>
<feature type="non-terminal residue" evidence="2">
    <location>
        <position position="110"/>
    </location>
</feature>
<reference evidence="2 3" key="1">
    <citation type="submission" date="2020-01" db="EMBL/GenBank/DDBJ databases">
        <title>Insect and environment-associated Actinomycetes.</title>
        <authorList>
            <person name="Currrie C."/>
            <person name="Chevrette M."/>
            <person name="Carlson C."/>
            <person name="Stubbendieck R."/>
            <person name="Wendt-Pienkowski E."/>
        </authorList>
    </citation>
    <scope>NUCLEOTIDE SEQUENCE [LARGE SCALE GENOMIC DNA]</scope>
    <source>
        <strain evidence="2 3">SID7590</strain>
    </source>
</reference>
<feature type="compositionally biased region" description="Acidic residues" evidence="1">
    <location>
        <begin position="1"/>
        <end position="11"/>
    </location>
</feature>
<dbReference type="AlphaFoldDB" id="A0A7K3S869"/>
<name>A0A7K3S869_9ACTN</name>
<organism evidence="2 3">
    <name type="scientific">Streptomyces parvus</name>
    <dbReference type="NCBI Taxonomy" id="66428"/>
    <lineage>
        <taxon>Bacteria</taxon>
        <taxon>Bacillati</taxon>
        <taxon>Actinomycetota</taxon>
        <taxon>Actinomycetes</taxon>
        <taxon>Kitasatosporales</taxon>
        <taxon>Streptomycetaceae</taxon>
        <taxon>Streptomyces</taxon>
    </lineage>
</organism>
<feature type="compositionally biased region" description="Basic and acidic residues" evidence="1">
    <location>
        <begin position="72"/>
        <end position="81"/>
    </location>
</feature>
<dbReference type="Proteomes" id="UP000469670">
    <property type="component" value="Unassembled WGS sequence"/>
</dbReference>
<sequence>APGPDDAPDEDVPVRAWPDPSAPHMLGQDQQGGAGDATDWWRLEPGPFDEGTAVPGFFGGIEAPELLGRRPRPVDMDKKGEEDGEEGGPEGAGGAKAAADEAGSGENGAN</sequence>
<evidence type="ECO:0000313" key="3">
    <source>
        <dbReference type="Proteomes" id="UP000469670"/>
    </source>
</evidence>
<dbReference type="EMBL" id="JAAGMP010001632">
    <property type="protein sequence ID" value="NEC23726.1"/>
    <property type="molecule type" value="Genomic_DNA"/>
</dbReference>
<gene>
    <name evidence="2" type="ORF">G3I50_36560</name>
</gene>
<feature type="region of interest" description="Disordered" evidence="1">
    <location>
        <begin position="1"/>
        <end position="110"/>
    </location>
</feature>
<proteinExistence type="predicted"/>
<protein>
    <submittedName>
        <fullName evidence="2">Uncharacterized protein</fullName>
    </submittedName>
</protein>
<feature type="non-terminal residue" evidence="2">
    <location>
        <position position="1"/>
    </location>
</feature>